<keyword evidence="8 10" id="KW-0503">Monooxygenase</keyword>
<dbReference type="PROSITE" id="PS00086">
    <property type="entry name" value="CYTOCHROME_P450"/>
    <property type="match status" value="1"/>
</dbReference>
<dbReference type="Pfam" id="PF00067">
    <property type="entry name" value="p450"/>
    <property type="match status" value="1"/>
</dbReference>
<name>A0A9P3UUK3_LYOSH</name>
<evidence type="ECO:0000256" key="4">
    <source>
        <dbReference type="ARBA" id="ARBA00022617"/>
    </source>
</evidence>
<evidence type="ECO:0000256" key="5">
    <source>
        <dbReference type="ARBA" id="ARBA00022723"/>
    </source>
</evidence>
<protein>
    <submittedName>
        <fullName evidence="11">Cytochrome p450</fullName>
    </submittedName>
</protein>
<evidence type="ECO:0000256" key="7">
    <source>
        <dbReference type="ARBA" id="ARBA00023004"/>
    </source>
</evidence>
<evidence type="ECO:0000256" key="1">
    <source>
        <dbReference type="ARBA" id="ARBA00001971"/>
    </source>
</evidence>
<dbReference type="InterPro" id="IPR002401">
    <property type="entry name" value="Cyt_P450_E_grp-I"/>
</dbReference>
<keyword evidence="4 9" id="KW-0349">Heme</keyword>
<dbReference type="Gene3D" id="1.10.630.10">
    <property type="entry name" value="Cytochrome P450"/>
    <property type="match status" value="1"/>
</dbReference>
<dbReference type="InterPro" id="IPR017972">
    <property type="entry name" value="Cyt_P450_CS"/>
</dbReference>
<dbReference type="EMBL" id="BRPK01000013">
    <property type="protein sequence ID" value="GLB43241.1"/>
    <property type="molecule type" value="Genomic_DNA"/>
</dbReference>
<comment type="cofactor">
    <cofactor evidence="1 9">
        <name>heme</name>
        <dbReference type="ChEBI" id="CHEBI:30413"/>
    </cofactor>
</comment>
<sequence>MVLHTAQIIVPSALALVLHTAQIIVPSALALVFLTYRLSRKQFPLPPGPPADPVIGHLRSIPPVGQDVFFYKLGKKYVLGKSLVILNSVQAATDLLDKRSHNYSHRPQFPVFELWGIGDLLVVVDYGKEFLMQRKMVQQYFHKEKCQDYRPVQLREARLFVQNLLSTPDHWSDLLFRFTTAIIIDITYGRQVVSIDDPYVKIAEACAGVAAEAGAIGGTPVDLFPFLRYFPSWFPGTYYATLARKAVDKFQRLKEYPFVQVMEQMKQDDEASIKHIKAAAAIVYLAGAETTSSTLCFFVLAMVLHPECQQKAQDEIDAVVGYDRLPEFHDRENLAYLECLLQETLRWFQVLPMGVPHRTMEDDIYNGMLIPKGSTVIANTRAMTLDESVYQDPFTFDPTRYLAAPAGRGEPYPTGPFGFGRRICPGRHFADDTLWIAMATILATISIAKAVGNDGKEIIPDVVPVTVGSTSRPRPFRCRLEARNDAASNLLRNFVVDGVGLMWCHQGKVSQAARSTVTCVHPFSSPFTTAE</sequence>
<dbReference type="CDD" id="cd11065">
    <property type="entry name" value="CYP64-like"/>
    <property type="match status" value="1"/>
</dbReference>
<organism evidence="11 12">
    <name type="scientific">Lyophyllum shimeji</name>
    <name type="common">Hon-shimeji</name>
    <name type="synonym">Tricholoma shimeji</name>
    <dbReference type="NCBI Taxonomy" id="47721"/>
    <lineage>
        <taxon>Eukaryota</taxon>
        <taxon>Fungi</taxon>
        <taxon>Dikarya</taxon>
        <taxon>Basidiomycota</taxon>
        <taxon>Agaricomycotina</taxon>
        <taxon>Agaricomycetes</taxon>
        <taxon>Agaricomycetidae</taxon>
        <taxon>Agaricales</taxon>
        <taxon>Tricholomatineae</taxon>
        <taxon>Lyophyllaceae</taxon>
        <taxon>Lyophyllum</taxon>
    </lineage>
</organism>
<dbReference type="PANTHER" id="PTHR46300:SF5">
    <property type="entry name" value="CYTOCHROME P450"/>
    <property type="match status" value="1"/>
</dbReference>
<dbReference type="GO" id="GO:0005506">
    <property type="term" value="F:iron ion binding"/>
    <property type="evidence" value="ECO:0007669"/>
    <property type="project" value="InterPro"/>
</dbReference>
<evidence type="ECO:0000256" key="8">
    <source>
        <dbReference type="ARBA" id="ARBA00023033"/>
    </source>
</evidence>
<dbReference type="GO" id="GO:0016705">
    <property type="term" value="F:oxidoreductase activity, acting on paired donors, with incorporation or reduction of molecular oxygen"/>
    <property type="evidence" value="ECO:0007669"/>
    <property type="project" value="InterPro"/>
</dbReference>
<evidence type="ECO:0000256" key="9">
    <source>
        <dbReference type="PIRSR" id="PIRSR602401-1"/>
    </source>
</evidence>
<evidence type="ECO:0000256" key="2">
    <source>
        <dbReference type="ARBA" id="ARBA00005179"/>
    </source>
</evidence>
<feature type="binding site" description="axial binding residue" evidence="9">
    <location>
        <position position="424"/>
    </location>
    <ligand>
        <name>heme</name>
        <dbReference type="ChEBI" id="CHEBI:30413"/>
    </ligand>
    <ligandPart>
        <name>Fe</name>
        <dbReference type="ChEBI" id="CHEBI:18248"/>
    </ligandPart>
</feature>
<reference evidence="11" key="1">
    <citation type="submission" date="2022-07" db="EMBL/GenBank/DDBJ databases">
        <title>The genome of Lyophyllum shimeji provides insight into the initial evolution of ectomycorrhizal fungal genome.</title>
        <authorList>
            <person name="Kobayashi Y."/>
            <person name="Shibata T."/>
            <person name="Hirakawa H."/>
            <person name="Shigenobu S."/>
            <person name="Nishiyama T."/>
            <person name="Yamada A."/>
            <person name="Hasebe M."/>
            <person name="Kawaguchi M."/>
        </authorList>
    </citation>
    <scope>NUCLEOTIDE SEQUENCE</scope>
    <source>
        <strain evidence="11">AT787</strain>
    </source>
</reference>
<dbReference type="SUPFAM" id="SSF48264">
    <property type="entry name" value="Cytochrome P450"/>
    <property type="match status" value="1"/>
</dbReference>
<dbReference type="PRINTS" id="PR00463">
    <property type="entry name" value="EP450I"/>
</dbReference>
<proteinExistence type="inferred from homology"/>
<evidence type="ECO:0000256" key="10">
    <source>
        <dbReference type="RuleBase" id="RU000461"/>
    </source>
</evidence>
<keyword evidence="6 10" id="KW-0560">Oxidoreductase</keyword>
<dbReference type="OrthoDB" id="2789670at2759"/>
<evidence type="ECO:0000313" key="11">
    <source>
        <dbReference type="EMBL" id="GLB43241.1"/>
    </source>
</evidence>
<dbReference type="AlphaFoldDB" id="A0A9P3UUK3"/>
<dbReference type="PRINTS" id="PR00385">
    <property type="entry name" value="P450"/>
</dbReference>
<evidence type="ECO:0000256" key="6">
    <source>
        <dbReference type="ARBA" id="ARBA00023002"/>
    </source>
</evidence>
<dbReference type="InterPro" id="IPR036396">
    <property type="entry name" value="Cyt_P450_sf"/>
</dbReference>
<comment type="similarity">
    <text evidence="3 10">Belongs to the cytochrome P450 family.</text>
</comment>
<evidence type="ECO:0000256" key="3">
    <source>
        <dbReference type="ARBA" id="ARBA00010617"/>
    </source>
</evidence>
<accession>A0A9P3UUK3</accession>
<evidence type="ECO:0000313" key="12">
    <source>
        <dbReference type="Proteomes" id="UP001063166"/>
    </source>
</evidence>
<dbReference type="GO" id="GO:0004497">
    <property type="term" value="F:monooxygenase activity"/>
    <property type="evidence" value="ECO:0007669"/>
    <property type="project" value="UniProtKB-KW"/>
</dbReference>
<dbReference type="GO" id="GO:0020037">
    <property type="term" value="F:heme binding"/>
    <property type="evidence" value="ECO:0007669"/>
    <property type="project" value="InterPro"/>
</dbReference>
<keyword evidence="7 9" id="KW-0408">Iron</keyword>
<comment type="pathway">
    <text evidence="2">Secondary metabolite biosynthesis.</text>
</comment>
<gene>
    <name evidence="11" type="ORF">LshimejAT787_1301420</name>
</gene>
<dbReference type="InterPro" id="IPR001128">
    <property type="entry name" value="Cyt_P450"/>
</dbReference>
<dbReference type="PANTHER" id="PTHR46300">
    <property type="entry name" value="P450, PUTATIVE (EUROFUNG)-RELATED-RELATED"/>
    <property type="match status" value="1"/>
</dbReference>
<dbReference type="Proteomes" id="UP001063166">
    <property type="component" value="Unassembled WGS sequence"/>
</dbReference>
<keyword evidence="5 9" id="KW-0479">Metal-binding</keyword>
<dbReference type="InterPro" id="IPR050364">
    <property type="entry name" value="Cytochrome_P450_fung"/>
</dbReference>
<comment type="caution">
    <text evidence="11">The sequence shown here is derived from an EMBL/GenBank/DDBJ whole genome shotgun (WGS) entry which is preliminary data.</text>
</comment>
<keyword evidence="12" id="KW-1185">Reference proteome</keyword>